<dbReference type="PROSITE" id="PS51779">
    <property type="entry name" value="POTRA"/>
    <property type="match status" value="1"/>
</dbReference>
<evidence type="ECO:0000256" key="9">
    <source>
        <dbReference type="HAMAP-Rule" id="MF_00911"/>
    </source>
</evidence>
<feature type="region of interest" description="Disordered" evidence="10">
    <location>
        <begin position="227"/>
        <end position="279"/>
    </location>
</feature>
<dbReference type="Gene3D" id="3.10.20.310">
    <property type="entry name" value="membrane protein fhac"/>
    <property type="match status" value="1"/>
</dbReference>
<dbReference type="GO" id="GO:0051301">
    <property type="term" value="P:cell division"/>
    <property type="evidence" value="ECO:0007669"/>
    <property type="project" value="UniProtKB-KW"/>
</dbReference>
<evidence type="ECO:0000259" key="11">
    <source>
        <dbReference type="PROSITE" id="PS51779"/>
    </source>
</evidence>
<sequence>MRFLLYLTLLFLLMTGGIWLSRQPYFQIAEITIITPDGTEKLHHADKKRLFETMRPYLTGSFFTVNLHEAQRAASKLDWVRSVKIDRIPPAQIKVTIDEYEPAARWIRNGEQAGLVSTHGEVFQAVYAEELPEFDGDVNEQKVMFEQYENFNNQLKPLRLRIIRLQYSPRGAWSMMLNNGIEVRLGKDETSTRMARFVQSFPRYLQARAQYIDYVDMRYQDAFATRLRSDAPPPEPNIEDMMLDDELITAPSNQSSPKQSDKPKKNIAKIQAKTKPKKQ</sequence>
<dbReference type="InterPro" id="IPR013685">
    <property type="entry name" value="POTRA_FtsQ_type"/>
</dbReference>
<dbReference type="RefSeq" id="WP_200521552.1">
    <property type="nucleotide sequence ID" value="NZ_JAEHNZ010000001.1"/>
</dbReference>
<evidence type="ECO:0000256" key="1">
    <source>
        <dbReference type="ARBA" id="ARBA00004370"/>
    </source>
</evidence>
<comment type="function">
    <text evidence="9">Essential cell division protein. May link together the upstream cell division proteins, which are predominantly cytoplasmic, with the downstream cell division proteins, which are predominantly periplasmic. May control correct divisome assembly.</text>
</comment>
<accession>A0ABS1BQD3</accession>
<dbReference type="Pfam" id="PF08478">
    <property type="entry name" value="POTRA_1"/>
    <property type="match status" value="1"/>
</dbReference>
<comment type="caution">
    <text evidence="12">The sequence shown here is derived from an EMBL/GenBank/DDBJ whole genome shotgun (WGS) entry which is preliminary data.</text>
</comment>
<keyword evidence="6 9" id="KW-1133">Transmembrane helix</keyword>
<comment type="similarity">
    <text evidence="9">Belongs to the FtsQ/DivIB family. FtsQ subfamily.</text>
</comment>
<dbReference type="InterPro" id="IPR034746">
    <property type="entry name" value="POTRA"/>
</dbReference>
<evidence type="ECO:0000256" key="2">
    <source>
        <dbReference type="ARBA" id="ARBA00022475"/>
    </source>
</evidence>
<keyword evidence="3 9" id="KW-0997">Cell inner membrane</keyword>
<keyword evidence="8 9" id="KW-0131">Cell cycle</keyword>
<evidence type="ECO:0000256" key="10">
    <source>
        <dbReference type="SAM" id="MobiDB-lite"/>
    </source>
</evidence>
<dbReference type="InterPro" id="IPR026579">
    <property type="entry name" value="FtsQ"/>
</dbReference>
<evidence type="ECO:0000256" key="4">
    <source>
        <dbReference type="ARBA" id="ARBA00022618"/>
    </source>
</evidence>
<evidence type="ECO:0000256" key="8">
    <source>
        <dbReference type="ARBA" id="ARBA00023306"/>
    </source>
</evidence>
<dbReference type="PANTHER" id="PTHR35851">
    <property type="entry name" value="CELL DIVISION PROTEIN FTSQ"/>
    <property type="match status" value="1"/>
</dbReference>
<evidence type="ECO:0000313" key="12">
    <source>
        <dbReference type="EMBL" id="MBK0395476.1"/>
    </source>
</evidence>
<feature type="compositionally biased region" description="Acidic residues" evidence="10">
    <location>
        <begin position="237"/>
        <end position="247"/>
    </location>
</feature>
<reference evidence="12 13" key="1">
    <citation type="journal article" date="2021" name="Pathogens">
        <title>Isolation and Characterization of Kingella bonacorsii sp. nov., A Novel Kingella Species Detected in a Stable Periodontitis Subject.</title>
        <authorList>
            <person name="Antezack A."/>
            <person name="Boxberger M."/>
            <person name="Rolland C."/>
            <person name="Monnet-Corti V."/>
            <person name="La Scola B."/>
        </authorList>
    </citation>
    <scope>NUCLEOTIDE SEQUENCE [LARGE SCALE GENOMIC DNA]</scope>
    <source>
        <strain evidence="12 13">Marseille-Q4569</strain>
    </source>
</reference>
<proteinExistence type="inferred from homology"/>
<keyword evidence="5 9" id="KW-0812">Transmembrane</keyword>
<keyword evidence="7 9" id="KW-0472">Membrane</keyword>
<dbReference type="Gene3D" id="3.40.50.11690">
    <property type="entry name" value="Cell division protein FtsQ/DivIB"/>
    <property type="match status" value="1"/>
</dbReference>
<keyword evidence="13" id="KW-1185">Reference proteome</keyword>
<organism evidence="12 13">
    <name type="scientific">Kingella bonacorsii</name>
    <dbReference type="NCBI Taxonomy" id="2796361"/>
    <lineage>
        <taxon>Bacteria</taxon>
        <taxon>Pseudomonadati</taxon>
        <taxon>Pseudomonadota</taxon>
        <taxon>Betaproteobacteria</taxon>
        <taxon>Neisseriales</taxon>
        <taxon>Neisseriaceae</taxon>
        <taxon>Kingella</taxon>
    </lineage>
</organism>
<protein>
    <recommendedName>
        <fullName evidence="9">Cell division protein FtsQ</fullName>
    </recommendedName>
</protein>
<evidence type="ECO:0000313" key="13">
    <source>
        <dbReference type="Proteomes" id="UP000614058"/>
    </source>
</evidence>
<evidence type="ECO:0000256" key="3">
    <source>
        <dbReference type="ARBA" id="ARBA00022519"/>
    </source>
</evidence>
<dbReference type="EMBL" id="JAEHNZ010000001">
    <property type="protein sequence ID" value="MBK0395476.1"/>
    <property type="molecule type" value="Genomic_DNA"/>
</dbReference>
<comment type="subunit">
    <text evidence="9">Part of a complex composed of FtsB, FtsL and FtsQ.</text>
</comment>
<dbReference type="Proteomes" id="UP000614058">
    <property type="component" value="Unassembled WGS sequence"/>
</dbReference>
<dbReference type="InterPro" id="IPR045335">
    <property type="entry name" value="FtsQ_C_sf"/>
</dbReference>
<feature type="domain" description="POTRA" evidence="11">
    <location>
        <begin position="26"/>
        <end position="100"/>
    </location>
</feature>
<keyword evidence="2 9" id="KW-1003">Cell membrane</keyword>
<evidence type="ECO:0000256" key="5">
    <source>
        <dbReference type="ARBA" id="ARBA00022692"/>
    </source>
</evidence>
<dbReference type="Pfam" id="PF03799">
    <property type="entry name" value="FtsQ_DivIB_C"/>
    <property type="match status" value="1"/>
</dbReference>
<comment type="subcellular location">
    <subcellularLocation>
        <location evidence="9">Cell inner membrane</location>
        <topology evidence="9">Single-pass type II membrane protein</topology>
    </subcellularLocation>
    <subcellularLocation>
        <location evidence="1">Membrane</location>
    </subcellularLocation>
    <text evidence="9">Localizes to the division septum.</text>
</comment>
<dbReference type="PANTHER" id="PTHR35851:SF1">
    <property type="entry name" value="CELL DIVISION PROTEIN FTSQ"/>
    <property type="match status" value="1"/>
</dbReference>
<evidence type="ECO:0000256" key="7">
    <source>
        <dbReference type="ARBA" id="ARBA00023136"/>
    </source>
</evidence>
<dbReference type="InterPro" id="IPR005548">
    <property type="entry name" value="Cell_div_FtsQ/DivIB_C"/>
</dbReference>
<keyword evidence="4 9" id="KW-0132">Cell division</keyword>
<evidence type="ECO:0000256" key="6">
    <source>
        <dbReference type="ARBA" id="ARBA00022989"/>
    </source>
</evidence>
<gene>
    <name evidence="9" type="primary">ftsQ</name>
    <name evidence="12" type="ORF">JDW22_02450</name>
</gene>
<dbReference type="HAMAP" id="MF_00911">
    <property type="entry name" value="FtsQ_subfam"/>
    <property type="match status" value="1"/>
</dbReference>
<name>A0ABS1BQD3_9NEIS</name>